<feature type="transmembrane region" description="Helical" evidence="10">
    <location>
        <begin position="136"/>
        <end position="156"/>
    </location>
</feature>
<evidence type="ECO:0000256" key="4">
    <source>
        <dbReference type="ARBA" id="ARBA00017522"/>
    </source>
</evidence>
<keyword evidence="7 10" id="KW-0812">Transmembrane</keyword>
<feature type="transmembrane region" description="Helical" evidence="10">
    <location>
        <begin position="40"/>
        <end position="60"/>
    </location>
</feature>
<gene>
    <name evidence="11" type="ORF">H3N35_15245</name>
</gene>
<evidence type="ECO:0000256" key="7">
    <source>
        <dbReference type="ARBA" id="ARBA00022692"/>
    </source>
</evidence>
<evidence type="ECO:0000313" key="12">
    <source>
        <dbReference type="Proteomes" id="UP001215231"/>
    </source>
</evidence>
<dbReference type="NCBIfam" id="TIGR01528">
    <property type="entry name" value="NMN_trans_PnuC"/>
    <property type="match status" value="1"/>
</dbReference>
<dbReference type="Proteomes" id="UP001215231">
    <property type="component" value="Chromosome"/>
</dbReference>
<name>A0ABY7V7P1_9GAMM</name>
<protein>
    <recommendedName>
        <fullName evidence="4">Nicotinamide riboside transporter PnuC</fullName>
    </recommendedName>
</protein>
<comment type="function">
    <text evidence="1">Required for nicotinamide riboside transport across the inner membrane.</text>
</comment>
<feature type="transmembrane region" description="Helical" evidence="10">
    <location>
        <begin position="184"/>
        <end position="203"/>
    </location>
</feature>
<evidence type="ECO:0000256" key="1">
    <source>
        <dbReference type="ARBA" id="ARBA00002672"/>
    </source>
</evidence>
<evidence type="ECO:0000256" key="6">
    <source>
        <dbReference type="ARBA" id="ARBA00022475"/>
    </source>
</evidence>
<dbReference type="RefSeq" id="WP_274049641.1">
    <property type="nucleotide sequence ID" value="NZ_CP059693.1"/>
</dbReference>
<organism evidence="11 12">
    <name type="scientific">Thalassomonas haliotis</name>
    <dbReference type="NCBI Taxonomy" id="485448"/>
    <lineage>
        <taxon>Bacteria</taxon>
        <taxon>Pseudomonadati</taxon>
        <taxon>Pseudomonadota</taxon>
        <taxon>Gammaproteobacteria</taxon>
        <taxon>Alteromonadales</taxon>
        <taxon>Colwelliaceae</taxon>
        <taxon>Thalassomonas</taxon>
    </lineage>
</organism>
<keyword evidence="5" id="KW-0813">Transport</keyword>
<sequence length="216" mass="24136">MTEAVLLETVTYFTSLPLLELAAVLTSLLYVVLAAKGNVWCWPAAFISTAIYTAIFYDVYLFMDSLLQVYYLLMALYGWFCWQKSKKVPLNSIGSAGQGGEGIQSWPLALHLKVIAVLALVSLGLGYLMANYTQAHFAYFDSATTVFAVFATYLVAQKVLENWLYWVVIDLVSIYLYLEKDLTPTAVLFGLYVVIAAYGYYHWKQSYAGEAKVALG</sequence>
<feature type="transmembrane region" description="Helical" evidence="10">
    <location>
        <begin position="12"/>
        <end position="33"/>
    </location>
</feature>
<evidence type="ECO:0000256" key="5">
    <source>
        <dbReference type="ARBA" id="ARBA00022448"/>
    </source>
</evidence>
<evidence type="ECO:0000256" key="3">
    <source>
        <dbReference type="ARBA" id="ARBA00006669"/>
    </source>
</evidence>
<feature type="transmembrane region" description="Helical" evidence="10">
    <location>
        <begin position="110"/>
        <end position="130"/>
    </location>
</feature>
<evidence type="ECO:0000313" key="11">
    <source>
        <dbReference type="EMBL" id="WDE09678.1"/>
    </source>
</evidence>
<accession>A0ABY7V7P1</accession>
<comment type="similarity">
    <text evidence="3">Belongs to the nicotinamide ribonucleoside (NR) uptake permease (TC 4.B.1) family.</text>
</comment>
<evidence type="ECO:0000256" key="8">
    <source>
        <dbReference type="ARBA" id="ARBA00022989"/>
    </source>
</evidence>
<dbReference type="PANTHER" id="PTHR36122:SF2">
    <property type="entry name" value="NICOTINAMIDE RIBOSIDE TRANSPORTER PNUC"/>
    <property type="match status" value="1"/>
</dbReference>
<dbReference type="InterPro" id="IPR006419">
    <property type="entry name" value="NMN_transpt_PnuC"/>
</dbReference>
<evidence type="ECO:0000256" key="2">
    <source>
        <dbReference type="ARBA" id="ARBA00004651"/>
    </source>
</evidence>
<comment type="subcellular location">
    <subcellularLocation>
        <location evidence="2">Cell membrane</location>
        <topology evidence="2">Multi-pass membrane protein</topology>
    </subcellularLocation>
</comment>
<proteinExistence type="inferred from homology"/>
<reference evidence="11 12" key="1">
    <citation type="journal article" date="2022" name="Mar. Drugs">
        <title>Bioassay-Guided Fractionation Leads to the Detection of Cholic Acid Generated by the Rare Thalassomonas sp.</title>
        <authorList>
            <person name="Pheiffer F."/>
            <person name="Schneider Y.K."/>
            <person name="Hansen E.H."/>
            <person name="Andersen J.H."/>
            <person name="Isaksson J."/>
            <person name="Busche T."/>
            <person name="R C."/>
            <person name="Kalinowski J."/>
            <person name="Zyl L.V."/>
            <person name="Trindade M."/>
        </authorList>
    </citation>
    <scope>NUCLEOTIDE SEQUENCE [LARGE SCALE GENOMIC DNA]</scope>
    <source>
        <strain evidence="11 12">A5K-61T</strain>
    </source>
</reference>
<dbReference type="EMBL" id="CP059693">
    <property type="protein sequence ID" value="WDE09678.1"/>
    <property type="molecule type" value="Genomic_DNA"/>
</dbReference>
<evidence type="ECO:0000256" key="10">
    <source>
        <dbReference type="SAM" id="Phobius"/>
    </source>
</evidence>
<dbReference type="PANTHER" id="PTHR36122">
    <property type="entry name" value="NICOTINAMIDE RIBOSIDE TRANSPORTER PNUC"/>
    <property type="match status" value="1"/>
</dbReference>
<dbReference type="Pfam" id="PF04973">
    <property type="entry name" value="NMN_transporter"/>
    <property type="match status" value="1"/>
</dbReference>
<keyword evidence="6" id="KW-1003">Cell membrane</keyword>
<keyword evidence="8 10" id="KW-1133">Transmembrane helix</keyword>
<evidence type="ECO:0000256" key="9">
    <source>
        <dbReference type="ARBA" id="ARBA00023136"/>
    </source>
</evidence>
<keyword evidence="9 10" id="KW-0472">Membrane</keyword>
<keyword evidence="12" id="KW-1185">Reference proteome</keyword>